<evidence type="ECO:0000313" key="8">
    <source>
        <dbReference type="EMBL" id="KLU63950.1"/>
    </source>
</evidence>
<feature type="transmembrane region" description="Helical" evidence="6">
    <location>
        <begin position="20"/>
        <end position="38"/>
    </location>
</feature>
<organism evidence="8 9">
    <name type="scientific">Desulfosporosinus acididurans</name>
    <dbReference type="NCBI Taxonomy" id="476652"/>
    <lineage>
        <taxon>Bacteria</taxon>
        <taxon>Bacillati</taxon>
        <taxon>Bacillota</taxon>
        <taxon>Clostridia</taxon>
        <taxon>Eubacteriales</taxon>
        <taxon>Desulfitobacteriaceae</taxon>
        <taxon>Desulfosporosinus</taxon>
    </lineage>
</organism>
<evidence type="ECO:0000256" key="3">
    <source>
        <dbReference type="ARBA" id="ARBA00022692"/>
    </source>
</evidence>
<dbReference type="InterPro" id="IPR036390">
    <property type="entry name" value="WH_DNA-bd_sf"/>
</dbReference>
<dbReference type="SUPFAM" id="SSF103190">
    <property type="entry name" value="Sensory domain-like"/>
    <property type="match status" value="1"/>
</dbReference>
<name>A0A0J1FKF4_9FIRM</name>
<sequence>MVQFFSHSFSPKHCVFLIRLKGISILIANLFLIISYQRRGDYLRSLKQQILILLLGSLVLLAACFIVVLGWYMKDKAEAAAFIKAQTDLATCEEIIDKTYPGTWAVQNGELYKGSVKINLNNQLVDHLSSLTGDTVTIFLGNTRVATTVRGSNDERAIGTKVSASVAQTVLQDGQTFIGKANVLGQWYETGYMPLRAENGIIIGMFYVGISHAYDQKTITGSLLTLAVLGLALTFLVSLIAWFFLQKFVINPLHDITLGTRDVATGHLTEKIKVSGAKEIEELEDAFNQMVEKIQSLTDELNRTSDTFENNFGSKSNPPEIDLEADDEFYAPPTGFTDVSNPTSMANSPPTSDSLCEEELPKGLNQATLEHIVQFIQTTHRPLSAEEVAEKVKLTRVTVRRYLEYLEQQGVVKSEQKYGRVGRPVKLFISL</sequence>
<evidence type="ECO:0000313" key="9">
    <source>
        <dbReference type="Proteomes" id="UP000036356"/>
    </source>
</evidence>
<dbReference type="InterPro" id="IPR029151">
    <property type="entry name" value="Sensor-like_sf"/>
</dbReference>
<reference evidence="8 9" key="1">
    <citation type="submission" date="2015-06" db="EMBL/GenBank/DDBJ databases">
        <title>Draft genome of the moderately acidophilic sulfate reducer Candidatus Desulfosporosinus acididurans strain M1.</title>
        <authorList>
            <person name="Poehlein A."/>
            <person name="Petzsch P."/>
            <person name="Johnson B.D."/>
            <person name="Schloemann M."/>
            <person name="Daniel R."/>
            <person name="Muehling M."/>
        </authorList>
    </citation>
    <scope>NUCLEOTIDE SEQUENCE [LARGE SCALE GENOMIC DNA]</scope>
    <source>
        <strain evidence="8 9">M1</strain>
    </source>
</reference>
<accession>A0A0J1FKF4</accession>
<dbReference type="PANTHER" id="PTHR45526:SF1">
    <property type="entry name" value="TRANSCRIPTIONAL REGULATORY PROTEIN DCUR-RELATED"/>
    <property type="match status" value="1"/>
</dbReference>
<dbReference type="AlphaFoldDB" id="A0A0J1FKF4"/>
<dbReference type="SUPFAM" id="SSF46785">
    <property type="entry name" value="Winged helix' DNA-binding domain"/>
    <property type="match status" value="1"/>
</dbReference>
<evidence type="ECO:0000256" key="1">
    <source>
        <dbReference type="ARBA" id="ARBA00004651"/>
    </source>
</evidence>
<dbReference type="InterPro" id="IPR013196">
    <property type="entry name" value="HTH_11"/>
</dbReference>
<evidence type="ECO:0000256" key="2">
    <source>
        <dbReference type="ARBA" id="ARBA00022475"/>
    </source>
</evidence>
<dbReference type="PROSITE" id="PS50885">
    <property type="entry name" value="HAMP"/>
    <property type="match status" value="1"/>
</dbReference>
<dbReference type="Pfam" id="PF17202">
    <property type="entry name" value="sCache_3_3"/>
    <property type="match status" value="1"/>
</dbReference>
<protein>
    <submittedName>
        <fullName evidence="8">Transcriptional regulatory protein CitT</fullName>
    </submittedName>
</protein>
<dbReference type="InterPro" id="IPR051271">
    <property type="entry name" value="2C-system_Tx_regulators"/>
</dbReference>
<dbReference type="PATRIC" id="fig|476652.3.peg.4325"/>
<dbReference type="GO" id="GO:0000156">
    <property type="term" value="F:phosphorelay response regulator activity"/>
    <property type="evidence" value="ECO:0007669"/>
    <property type="project" value="TreeGrafter"/>
</dbReference>
<feature type="transmembrane region" description="Helical" evidence="6">
    <location>
        <begin position="50"/>
        <end position="72"/>
    </location>
</feature>
<evidence type="ECO:0000256" key="6">
    <source>
        <dbReference type="SAM" id="Phobius"/>
    </source>
</evidence>
<gene>
    <name evidence="8" type="primary">citT_2</name>
    <name evidence="8" type="ORF">DEAC_c40800</name>
</gene>
<dbReference type="CDD" id="cd06225">
    <property type="entry name" value="HAMP"/>
    <property type="match status" value="1"/>
</dbReference>
<proteinExistence type="predicted"/>
<comment type="caution">
    <text evidence="8">The sequence shown here is derived from an EMBL/GenBank/DDBJ whole genome shotgun (WGS) entry which is preliminary data.</text>
</comment>
<keyword evidence="2" id="KW-1003">Cell membrane</keyword>
<evidence type="ECO:0000256" key="4">
    <source>
        <dbReference type="ARBA" id="ARBA00022989"/>
    </source>
</evidence>
<dbReference type="Proteomes" id="UP000036356">
    <property type="component" value="Unassembled WGS sequence"/>
</dbReference>
<dbReference type="STRING" id="476652.DEAC_c40800"/>
<dbReference type="Pfam" id="PF00672">
    <property type="entry name" value="HAMP"/>
    <property type="match status" value="1"/>
</dbReference>
<keyword evidence="4 6" id="KW-1133">Transmembrane helix</keyword>
<keyword evidence="9" id="KW-1185">Reference proteome</keyword>
<evidence type="ECO:0000259" key="7">
    <source>
        <dbReference type="PROSITE" id="PS50885"/>
    </source>
</evidence>
<feature type="domain" description="HAMP" evidence="7">
    <location>
        <begin position="247"/>
        <end position="299"/>
    </location>
</feature>
<feature type="transmembrane region" description="Helical" evidence="6">
    <location>
        <begin position="223"/>
        <end position="245"/>
    </location>
</feature>
<dbReference type="PANTHER" id="PTHR45526">
    <property type="entry name" value="TRANSCRIPTIONAL REGULATORY PROTEIN DPIA"/>
    <property type="match status" value="1"/>
</dbReference>
<evidence type="ECO:0000256" key="5">
    <source>
        <dbReference type="ARBA" id="ARBA00023136"/>
    </source>
</evidence>
<dbReference type="InterPro" id="IPR003660">
    <property type="entry name" value="HAMP_dom"/>
</dbReference>
<keyword evidence="5 6" id="KW-0472">Membrane</keyword>
<comment type="subcellular location">
    <subcellularLocation>
        <location evidence="1">Cell membrane</location>
        <topology evidence="1">Multi-pass membrane protein</topology>
    </subcellularLocation>
</comment>
<dbReference type="SMART" id="SM00304">
    <property type="entry name" value="HAMP"/>
    <property type="match status" value="1"/>
</dbReference>
<dbReference type="Gene3D" id="6.10.340.10">
    <property type="match status" value="1"/>
</dbReference>
<dbReference type="InterPro" id="IPR033463">
    <property type="entry name" value="sCache_3"/>
</dbReference>
<dbReference type="GO" id="GO:0005886">
    <property type="term" value="C:plasma membrane"/>
    <property type="evidence" value="ECO:0007669"/>
    <property type="project" value="UniProtKB-SubCell"/>
</dbReference>
<dbReference type="Gene3D" id="1.10.10.10">
    <property type="entry name" value="Winged helix-like DNA-binding domain superfamily/Winged helix DNA-binding domain"/>
    <property type="match status" value="1"/>
</dbReference>
<dbReference type="Pfam" id="PF08279">
    <property type="entry name" value="HTH_11"/>
    <property type="match status" value="1"/>
</dbReference>
<dbReference type="EMBL" id="LDZY01000019">
    <property type="protein sequence ID" value="KLU63950.1"/>
    <property type="molecule type" value="Genomic_DNA"/>
</dbReference>
<keyword evidence="3 6" id="KW-0812">Transmembrane</keyword>
<dbReference type="SUPFAM" id="SSF158472">
    <property type="entry name" value="HAMP domain-like"/>
    <property type="match status" value="1"/>
</dbReference>
<dbReference type="InterPro" id="IPR036388">
    <property type="entry name" value="WH-like_DNA-bd_sf"/>
</dbReference>